<sequence length="65" mass="7716">MRQTSLLIINFILTLSLLLVLNMSELAILLKRMRAMLNWLLYRSPYFVGTLKCRLKKDLHQQSHD</sequence>
<reference evidence="2 4" key="2">
    <citation type="journal article" date="2014" name="BMC Genomics">
        <title>An improved genome release (version Mt4.0) for the model legume Medicago truncatula.</title>
        <authorList>
            <person name="Tang H."/>
            <person name="Krishnakumar V."/>
            <person name="Bidwell S."/>
            <person name="Rosen B."/>
            <person name="Chan A."/>
            <person name="Zhou S."/>
            <person name="Gentzbittel L."/>
            <person name="Childs K.L."/>
            <person name="Yandell M."/>
            <person name="Gundlach H."/>
            <person name="Mayer K.F."/>
            <person name="Schwartz D.C."/>
            <person name="Town C.D."/>
        </authorList>
    </citation>
    <scope>GENOME REANNOTATION</scope>
    <source>
        <strain evidence="2">A17</strain>
        <strain evidence="3 4">cv. Jemalong A17</strain>
    </source>
</reference>
<protein>
    <submittedName>
        <fullName evidence="2">Transmembrane protein, putative</fullName>
    </submittedName>
</protein>
<keyword evidence="1" id="KW-1133">Transmembrane helix</keyword>
<evidence type="ECO:0000256" key="1">
    <source>
        <dbReference type="SAM" id="Phobius"/>
    </source>
</evidence>
<dbReference type="HOGENOM" id="CLU_2853159_0_0_1"/>
<proteinExistence type="predicted"/>
<reference evidence="3" key="3">
    <citation type="submission" date="2015-04" db="UniProtKB">
        <authorList>
            <consortium name="EnsemblPlants"/>
        </authorList>
    </citation>
    <scope>IDENTIFICATION</scope>
    <source>
        <strain evidence="3">cv. Jemalong A17</strain>
    </source>
</reference>
<evidence type="ECO:0000313" key="2">
    <source>
        <dbReference type="EMBL" id="KEH21107.1"/>
    </source>
</evidence>
<dbReference type="EMBL" id="CM001224">
    <property type="protein sequence ID" value="KEH21107.1"/>
    <property type="molecule type" value="Genomic_DNA"/>
</dbReference>
<organism evidence="2 4">
    <name type="scientific">Medicago truncatula</name>
    <name type="common">Barrel medic</name>
    <name type="synonym">Medicago tribuloides</name>
    <dbReference type="NCBI Taxonomy" id="3880"/>
    <lineage>
        <taxon>Eukaryota</taxon>
        <taxon>Viridiplantae</taxon>
        <taxon>Streptophyta</taxon>
        <taxon>Embryophyta</taxon>
        <taxon>Tracheophyta</taxon>
        <taxon>Spermatophyta</taxon>
        <taxon>Magnoliopsida</taxon>
        <taxon>eudicotyledons</taxon>
        <taxon>Gunneridae</taxon>
        <taxon>Pentapetalae</taxon>
        <taxon>rosids</taxon>
        <taxon>fabids</taxon>
        <taxon>Fabales</taxon>
        <taxon>Fabaceae</taxon>
        <taxon>Papilionoideae</taxon>
        <taxon>50 kb inversion clade</taxon>
        <taxon>NPAAA clade</taxon>
        <taxon>Hologalegina</taxon>
        <taxon>IRL clade</taxon>
        <taxon>Trifolieae</taxon>
        <taxon>Medicago</taxon>
    </lineage>
</organism>
<dbReference type="Proteomes" id="UP000002051">
    <property type="component" value="Chromosome 8"/>
</dbReference>
<keyword evidence="1 2" id="KW-0812">Transmembrane</keyword>
<name>A0A072TUK1_MEDTR</name>
<keyword evidence="1" id="KW-0472">Membrane</keyword>
<reference evidence="2 4" key="1">
    <citation type="journal article" date="2011" name="Nature">
        <title>The Medicago genome provides insight into the evolution of rhizobial symbioses.</title>
        <authorList>
            <person name="Young N.D."/>
            <person name="Debelle F."/>
            <person name="Oldroyd G.E."/>
            <person name="Geurts R."/>
            <person name="Cannon S.B."/>
            <person name="Udvardi M.K."/>
            <person name="Benedito V.A."/>
            <person name="Mayer K.F."/>
            <person name="Gouzy J."/>
            <person name="Schoof H."/>
            <person name="Van de Peer Y."/>
            <person name="Proost S."/>
            <person name="Cook D.R."/>
            <person name="Meyers B.C."/>
            <person name="Spannagl M."/>
            <person name="Cheung F."/>
            <person name="De Mita S."/>
            <person name="Krishnakumar V."/>
            <person name="Gundlach H."/>
            <person name="Zhou S."/>
            <person name="Mudge J."/>
            <person name="Bharti A.K."/>
            <person name="Murray J.D."/>
            <person name="Naoumkina M.A."/>
            <person name="Rosen B."/>
            <person name="Silverstein K.A."/>
            <person name="Tang H."/>
            <person name="Rombauts S."/>
            <person name="Zhao P.X."/>
            <person name="Zhou P."/>
            <person name="Barbe V."/>
            <person name="Bardou P."/>
            <person name="Bechner M."/>
            <person name="Bellec A."/>
            <person name="Berger A."/>
            <person name="Berges H."/>
            <person name="Bidwell S."/>
            <person name="Bisseling T."/>
            <person name="Choisne N."/>
            <person name="Couloux A."/>
            <person name="Denny R."/>
            <person name="Deshpande S."/>
            <person name="Dai X."/>
            <person name="Doyle J.J."/>
            <person name="Dudez A.M."/>
            <person name="Farmer A.D."/>
            <person name="Fouteau S."/>
            <person name="Franken C."/>
            <person name="Gibelin C."/>
            <person name="Gish J."/>
            <person name="Goldstein S."/>
            <person name="Gonzalez A.J."/>
            <person name="Green P.J."/>
            <person name="Hallab A."/>
            <person name="Hartog M."/>
            <person name="Hua A."/>
            <person name="Humphray S.J."/>
            <person name="Jeong D.H."/>
            <person name="Jing Y."/>
            <person name="Jocker A."/>
            <person name="Kenton S.M."/>
            <person name="Kim D.J."/>
            <person name="Klee K."/>
            <person name="Lai H."/>
            <person name="Lang C."/>
            <person name="Lin S."/>
            <person name="Macmil S.L."/>
            <person name="Magdelenat G."/>
            <person name="Matthews L."/>
            <person name="McCorrison J."/>
            <person name="Monaghan E.L."/>
            <person name="Mun J.H."/>
            <person name="Najar F.Z."/>
            <person name="Nicholson C."/>
            <person name="Noirot C."/>
            <person name="O'Bleness M."/>
            <person name="Paule C.R."/>
            <person name="Poulain J."/>
            <person name="Prion F."/>
            <person name="Qin B."/>
            <person name="Qu C."/>
            <person name="Retzel E.F."/>
            <person name="Riddle C."/>
            <person name="Sallet E."/>
            <person name="Samain S."/>
            <person name="Samson N."/>
            <person name="Sanders I."/>
            <person name="Saurat O."/>
            <person name="Scarpelli C."/>
            <person name="Schiex T."/>
            <person name="Segurens B."/>
            <person name="Severin A.J."/>
            <person name="Sherrier D.J."/>
            <person name="Shi R."/>
            <person name="Sims S."/>
            <person name="Singer S.R."/>
            <person name="Sinharoy S."/>
            <person name="Sterck L."/>
            <person name="Viollet A."/>
            <person name="Wang B.B."/>
            <person name="Wang K."/>
            <person name="Wang M."/>
            <person name="Wang X."/>
            <person name="Warfsmann J."/>
            <person name="Weissenbach J."/>
            <person name="White D.D."/>
            <person name="White J.D."/>
            <person name="Wiley G.B."/>
            <person name="Wincker P."/>
            <person name="Xing Y."/>
            <person name="Yang L."/>
            <person name="Yao Z."/>
            <person name="Ying F."/>
            <person name="Zhai J."/>
            <person name="Zhou L."/>
            <person name="Zuber A."/>
            <person name="Denarie J."/>
            <person name="Dixon R.A."/>
            <person name="May G.D."/>
            <person name="Schwartz D.C."/>
            <person name="Rogers J."/>
            <person name="Quetier F."/>
            <person name="Town C.D."/>
            <person name="Roe B.A."/>
        </authorList>
    </citation>
    <scope>NUCLEOTIDE SEQUENCE [LARGE SCALE GENOMIC DNA]</scope>
    <source>
        <strain evidence="2">A17</strain>
        <strain evidence="3 4">cv. Jemalong A17</strain>
    </source>
</reference>
<feature type="transmembrane region" description="Helical" evidence="1">
    <location>
        <begin position="6"/>
        <end position="30"/>
    </location>
</feature>
<evidence type="ECO:0000313" key="3">
    <source>
        <dbReference type="EnsemblPlants" id="KEH21107"/>
    </source>
</evidence>
<gene>
    <name evidence="2" type="ordered locus">MTR_8g098750</name>
</gene>
<dbReference type="AlphaFoldDB" id="A0A072TUK1"/>
<keyword evidence="4" id="KW-1185">Reference proteome</keyword>
<evidence type="ECO:0000313" key="4">
    <source>
        <dbReference type="Proteomes" id="UP000002051"/>
    </source>
</evidence>
<dbReference type="EnsemblPlants" id="KEH21107">
    <property type="protein sequence ID" value="KEH21107"/>
    <property type="gene ID" value="MTR_8g098750"/>
</dbReference>
<accession>A0A072TUK1</accession>